<dbReference type="EMBL" id="KI926445">
    <property type="protein sequence ID" value="ETW35806.1"/>
    <property type="molecule type" value="Genomic_DNA"/>
</dbReference>
<organism evidence="1 2">
    <name type="scientific">Plasmodium falciparum Tanzania</name>
    <name type="common">2000708</name>
    <dbReference type="NCBI Taxonomy" id="1036725"/>
    <lineage>
        <taxon>Eukaryota</taxon>
        <taxon>Sar</taxon>
        <taxon>Alveolata</taxon>
        <taxon>Apicomplexa</taxon>
        <taxon>Aconoidasida</taxon>
        <taxon>Haemosporida</taxon>
        <taxon>Plasmodiidae</taxon>
        <taxon>Plasmodium</taxon>
        <taxon>Plasmodium (Laverania)</taxon>
    </lineage>
</organism>
<evidence type="ECO:0000313" key="1">
    <source>
        <dbReference type="EMBL" id="ETW35806.1"/>
    </source>
</evidence>
<gene>
    <name evidence="1" type="ORF">PFTANZ_03399</name>
</gene>
<accession>A0A024W6L0</accession>
<reference evidence="1 2" key="2">
    <citation type="submission" date="2013-02" db="EMBL/GenBank/DDBJ databases">
        <title>The Genome Sequence of Plasmodium falciparum Tanzania (2000708).</title>
        <authorList>
            <consortium name="The Broad Institute Genome Sequencing Platform"/>
            <consortium name="The Broad Institute Genome Sequencing Center for Infectious Disease"/>
            <person name="Neafsey D."/>
            <person name="Cheeseman I."/>
            <person name="Volkman S."/>
            <person name="Adams J."/>
            <person name="Walker B."/>
            <person name="Young S.K."/>
            <person name="Zeng Q."/>
            <person name="Gargeya S."/>
            <person name="Fitzgerald M."/>
            <person name="Haas B."/>
            <person name="Abouelleil A."/>
            <person name="Alvarado L."/>
            <person name="Arachchi H.M."/>
            <person name="Berlin A.M."/>
            <person name="Chapman S.B."/>
            <person name="Dewar J."/>
            <person name="Goldberg J."/>
            <person name="Griggs A."/>
            <person name="Gujja S."/>
            <person name="Hansen M."/>
            <person name="Howarth C."/>
            <person name="Imamovic A."/>
            <person name="Larimer J."/>
            <person name="McCowan C."/>
            <person name="Murphy C."/>
            <person name="Neiman D."/>
            <person name="Pearson M."/>
            <person name="Priest M."/>
            <person name="Roberts A."/>
            <person name="Saif S."/>
            <person name="Shea T."/>
            <person name="Sisk P."/>
            <person name="Sykes S."/>
            <person name="Wortman J."/>
            <person name="Nusbaum C."/>
            <person name="Birren B."/>
        </authorList>
    </citation>
    <scope>NUCLEOTIDE SEQUENCE [LARGE SCALE GENOMIC DNA]</scope>
    <source>
        <strain evidence="2">Tanzania (2000708)</strain>
    </source>
</reference>
<proteinExistence type="predicted"/>
<reference evidence="1 2" key="1">
    <citation type="submission" date="2013-02" db="EMBL/GenBank/DDBJ databases">
        <title>The Genome Annotation of Plasmodium falciparum Tanzania (2000708).</title>
        <authorList>
            <consortium name="The Broad Institute Genome Sequencing Platform"/>
            <consortium name="The Broad Institute Genome Sequencing Center for Infectious Disease"/>
            <person name="Neafsey D."/>
            <person name="Hoffman S."/>
            <person name="Volkman S."/>
            <person name="Rosenthal P."/>
            <person name="Walker B."/>
            <person name="Young S.K."/>
            <person name="Zeng Q."/>
            <person name="Gargeya S."/>
            <person name="Fitzgerald M."/>
            <person name="Haas B."/>
            <person name="Abouelleil A."/>
            <person name="Allen A.W."/>
            <person name="Alvarado L."/>
            <person name="Arachchi H.M."/>
            <person name="Berlin A.M."/>
            <person name="Chapman S.B."/>
            <person name="Gainer-Dewar J."/>
            <person name="Goldberg J."/>
            <person name="Griggs A."/>
            <person name="Gujja S."/>
            <person name="Hansen M."/>
            <person name="Howarth C."/>
            <person name="Imamovic A."/>
            <person name="Ireland A."/>
            <person name="Larimer J."/>
            <person name="McCowan C."/>
            <person name="Murphy C."/>
            <person name="Pearson M."/>
            <person name="Poon T.W."/>
            <person name="Priest M."/>
            <person name="Roberts A."/>
            <person name="Saif S."/>
            <person name="Shea T."/>
            <person name="Sisk P."/>
            <person name="Sykes S."/>
            <person name="Wortman J."/>
            <person name="Nusbaum C."/>
            <person name="Birren B."/>
        </authorList>
    </citation>
    <scope>NUCLEOTIDE SEQUENCE [LARGE SCALE GENOMIC DNA]</scope>
    <source>
        <strain evidence="2">Tanzania (2000708)</strain>
    </source>
</reference>
<protein>
    <submittedName>
        <fullName evidence="1">Uncharacterized protein</fullName>
    </submittedName>
</protein>
<name>A0A024W6L0_PLAFA</name>
<sequence>MNYALIINSEKNNSRKLKAAYIVNKNLKNKENILIITSILNIMKWKSLFFTFSNITIYKNEENIIENKVEHTNNNLIICIDFLPKTLNVTCDIIILDMCHFNIINQISILNELCFLNYKKKILIFNNICDNWNFISSLFLLNNPFFNKSFLDNIQMNYSEDDKKIINNMMLDFISHFCILNKQKNVFFKDQIKEQNIINLNIKDDEQNDISKNNDNKNEDTLLQLNNEKEIKKNKNLFFILTYMSGVQKCIYDHADEKHKRDTCIHPLLLLNEDLFLLKDFNISEKFEILKNIIKKCILIKKKIVICYSGDEKILKLIKILLHLYGLNDFNAITYFTLPNNNQEQKENLNNLDIYDVSIIINDHISFLKYFKNVNITCYFLISTFTKEEDELLQLYGHEMKELYFYKKKKKEIMKANKSYRDFFYRYYLNNLISDTDEQFLMFNIIDQKEKIYCNVNYNEMVLPTCFVSSISDPDQATQYSDSLYLCVIL</sequence>
<dbReference type="Proteomes" id="UP000030708">
    <property type="component" value="Unassembled WGS sequence"/>
</dbReference>
<evidence type="ECO:0000313" key="2">
    <source>
        <dbReference type="Proteomes" id="UP000030708"/>
    </source>
</evidence>
<dbReference type="AlphaFoldDB" id="A0A024W6L0"/>